<keyword evidence="7" id="KW-0568">Pathogenesis-related protein</keyword>
<organism evidence="11">
    <name type="scientific">Selaginella moellendorffii</name>
    <name type="common">Spikemoss</name>
    <dbReference type="NCBI Taxonomy" id="88036"/>
    <lineage>
        <taxon>Eukaryota</taxon>
        <taxon>Viridiplantae</taxon>
        <taxon>Streptophyta</taxon>
        <taxon>Embryophyta</taxon>
        <taxon>Tracheophyta</taxon>
        <taxon>Lycopodiopsida</taxon>
        <taxon>Selaginellales</taxon>
        <taxon>Selaginellaceae</taxon>
        <taxon>Selaginella</taxon>
    </lineage>
</organism>
<evidence type="ECO:0008006" key="12">
    <source>
        <dbReference type="Google" id="ProtNLM"/>
    </source>
</evidence>
<feature type="non-terminal residue" evidence="10">
    <location>
        <position position="110"/>
    </location>
</feature>
<keyword evidence="9" id="KW-0732">Signal</keyword>
<feature type="transmembrane region" description="Helical" evidence="8">
    <location>
        <begin position="15"/>
        <end position="38"/>
    </location>
</feature>
<dbReference type="InParanoid" id="D8T0Y8"/>
<comment type="subcellular location">
    <subcellularLocation>
        <location evidence="1">Membrane</location>
        <topology evidence="1">Multi-pass membrane protein</topology>
    </subcellularLocation>
</comment>
<evidence type="ECO:0000256" key="5">
    <source>
        <dbReference type="ARBA" id="ARBA00022989"/>
    </source>
</evidence>
<dbReference type="STRING" id="88036.D8T0Y8"/>
<evidence type="ECO:0000256" key="7">
    <source>
        <dbReference type="ARBA" id="ARBA00023265"/>
    </source>
</evidence>
<dbReference type="EMBL" id="GL377660">
    <property type="protein sequence ID" value="EFJ09709.1"/>
    <property type="molecule type" value="Genomic_DNA"/>
</dbReference>
<evidence type="ECO:0000313" key="11">
    <source>
        <dbReference type="Proteomes" id="UP000001514"/>
    </source>
</evidence>
<feature type="signal peptide" evidence="9">
    <location>
        <begin position="1"/>
        <end position="29"/>
    </location>
</feature>
<accession>D8T0Y8</accession>
<gene>
    <name evidence="10" type="ORF">SELMODRAFT_25310</name>
</gene>
<dbReference type="InterPro" id="IPR004326">
    <property type="entry name" value="Mlo"/>
</dbReference>
<evidence type="ECO:0000256" key="4">
    <source>
        <dbReference type="ARBA" id="ARBA00022821"/>
    </source>
</evidence>
<evidence type="ECO:0000256" key="3">
    <source>
        <dbReference type="ARBA" id="ARBA00022692"/>
    </source>
</evidence>
<dbReference type="Proteomes" id="UP000001514">
    <property type="component" value="Unassembled WGS sequence"/>
</dbReference>
<protein>
    <recommendedName>
        <fullName evidence="12">MLO-like protein</fullName>
    </recommendedName>
</protein>
<dbReference type="Gramene" id="EFJ09709">
    <property type="protein sequence ID" value="EFJ09709"/>
    <property type="gene ID" value="SELMODRAFT_25310"/>
</dbReference>
<evidence type="ECO:0000256" key="6">
    <source>
        <dbReference type="ARBA" id="ARBA00023136"/>
    </source>
</evidence>
<keyword evidence="6 8" id="KW-0472">Membrane</keyword>
<dbReference type="KEGG" id="smo:SELMODRAFT_25310"/>
<evidence type="ECO:0000256" key="9">
    <source>
        <dbReference type="SAM" id="SignalP"/>
    </source>
</evidence>
<dbReference type="Pfam" id="PF03094">
    <property type="entry name" value="Mlo"/>
    <property type="match status" value="1"/>
</dbReference>
<dbReference type="PANTHER" id="PTHR31942:SF77">
    <property type="entry name" value="MLO-LIKE PROTEIN 14"/>
    <property type="match status" value="1"/>
</dbReference>
<dbReference type="PANTHER" id="PTHR31942">
    <property type="entry name" value="MLO-LIKE PROTEIN 1"/>
    <property type="match status" value="1"/>
</dbReference>
<dbReference type="HOGENOM" id="CLU_081103_0_0_1"/>
<reference evidence="10 11" key="1">
    <citation type="journal article" date="2011" name="Science">
        <title>The Selaginella genome identifies genetic changes associated with the evolution of vascular plants.</title>
        <authorList>
            <person name="Banks J.A."/>
            <person name="Nishiyama T."/>
            <person name="Hasebe M."/>
            <person name="Bowman J.L."/>
            <person name="Gribskov M."/>
            <person name="dePamphilis C."/>
            <person name="Albert V.A."/>
            <person name="Aono N."/>
            <person name="Aoyama T."/>
            <person name="Ambrose B.A."/>
            <person name="Ashton N.W."/>
            <person name="Axtell M.J."/>
            <person name="Barker E."/>
            <person name="Barker M.S."/>
            <person name="Bennetzen J.L."/>
            <person name="Bonawitz N.D."/>
            <person name="Chapple C."/>
            <person name="Cheng C."/>
            <person name="Correa L.G."/>
            <person name="Dacre M."/>
            <person name="DeBarry J."/>
            <person name="Dreyer I."/>
            <person name="Elias M."/>
            <person name="Engstrom E.M."/>
            <person name="Estelle M."/>
            <person name="Feng L."/>
            <person name="Finet C."/>
            <person name="Floyd S.K."/>
            <person name="Frommer W.B."/>
            <person name="Fujita T."/>
            <person name="Gramzow L."/>
            <person name="Gutensohn M."/>
            <person name="Harholt J."/>
            <person name="Hattori M."/>
            <person name="Heyl A."/>
            <person name="Hirai T."/>
            <person name="Hiwatashi Y."/>
            <person name="Ishikawa M."/>
            <person name="Iwata M."/>
            <person name="Karol K.G."/>
            <person name="Koehler B."/>
            <person name="Kolukisaoglu U."/>
            <person name="Kubo M."/>
            <person name="Kurata T."/>
            <person name="Lalonde S."/>
            <person name="Li K."/>
            <person name="Li Y."/>
            <person name="Litt A."/>
            <person name="Lyons E."/>
            <person name="Manning G."/>
            <person name="Maruyama T."/>
            <person name="Michael T.P."/>
            <person name="Mikami K."/>
            <person name="Miyazaki S."/>
            <person name="Morinaga S."/>
            <person name="Murata T."/>
            <person name="Mueller-Roeber B."/>
            <person name="Nelson D.R."/>
            <person name="Obara M."/>
            <person name="Oguri Y."/>
            <person name="Olmstead R.G."/>
            <person name="Onodera N."/>
            <person name="Petersen B.L."/>
            <person name="Pils B."/>
            <person name="Prigge M."/>
            <person name="Rensing S.A."/>
            <person name="Riano-Pachon D.M."/>
            <person name="Roberts A.W."/>
            <person name="Sato Y."/>
            <person name="Scheller H.V."/>
            <person name="Schulz B."/>
            <person name="Schulz C."/>
            <person name="Shakirov E.V."/>
            <person name="Shibagaki N."/>
            <person name="Shinohara N."/>
            <person name="Shippen D.E."/>
            <person name="Soerensen I."/>
            <person name="Sotooka R."/>
            <person name="Sugimoto N."/>
            <person name="Sugita M."/>
            <person name="Sumikawa N."/>
            <person name="Tanurdzic M."/>
            <person name="Theissen G."/>
            <person name="Ulvskov P."/>
            <person name="Wakazuki S."/>
            <person name="Weng J.K."/>
            <person name="Willats W.W."/>
            <person name="Wipf D."/>
            <person name="Wolf P.G."/>
            <person name="Yang L."/>
            <person name="Zimmer A.D."/>
            <person name="Zhu Q."/>
            <person name="Mitros T."/>
            <person name="Hellsten U."/>
            <person name="Loque D."/>
            <person name="Otillar R."/>
            <person name="Salamov A."/>
            <person name="Schmutz J."/>
            <person name="Shapiro H."/>
            <person name="Lindquist E."/>
            <person name="Lucas S."/>
            <person name="Rokhsar D."/>
            <person name="Grigoriev I.V."/>
        </authorList>
    </citation>
    <scope>NUCLEOTIDE SEQUENCE [LARGE SCALE GENOMIC DNA]</scope>
</reference>
<keyword evidence="4" id="KW-0611">Plant defense</keyword>
<dbReference type="AlphaFoldDB" id="D8T0Y8"/>
<dbReference type="GO" id="GO:0016020">
    <property type="term" value="C:membrane"/>
    <property type="evidence" value="ECO:0007669"/>
    <property type="project" value="UniProtKB-SubCell"/>
</dbReference>
<feature type="non-terminal residue" evidence="10">
    <location>
        <position position="1"/>
    </location>
</feature>
<keyword evidence="11" id="KW-1185">Reference proteome</keyword>
<proteinExistence type="inferred from homology"/>
<name>D8T0Y8_SELML</name>
<dbReference type="GO" id="GO:0006952">
    <property type="term" value="P:defense response"/>
    <property type="evidence" value="ECO:0007669"/>
    <property type="project" value="UniProtKB-KW"/>
</dbReference>
<keyword evidence="3 8" id="KW-0812">Transmembrane</keyword>
<sequence>LKPRDTLFWFNKPRLMLHLIHFILFQLQGSELILECIFQWQFGWDSCLMQNRIFSYSRVVTGFLVQILCSYSTLPLHALVTQMGSNYKRAIFQEHIVDSIHNWKKAAKKR</sequence>
<feature type="chain" id="PRO_5003123211" description="MLO-like protein" evidence="9">
    <location>
        <begin position="30"/>
        <end position="110"/>
    </location>
</feature>
<keyword evidence="5 8" id="KW-1133">Transmembrane helix</keyword>
<comment type="similarity">
    <text evidence="2">Belongs to the MLO family.</text>
</comment>
<evidence type="ECO:0000256" key="1">
    <source>
        <dbReference type="ARBA" id="ARBA00004141"/>
    </source>
</evidence>
<feature type="transmembrane region" description="Helical" evidence="8">
    <location>
        <begin position="59"/>
        <end position="80"/>
    </location>
</feature>
<evidence type="ECO:0000256" key="2">
    <source>
        <dbReference type="ARBA" id="ARBA00006574"/>
    </source>
</evidence>
<evidence type="ECO:0000256" key="8">
    <source>
        <dbReference type="SAM" id="Phobius"/>
    </source>
</evidence>
<evidence type="ECO:0000313" key="10">
    <source>
        <dbReference type="EMBL" id="EFJ09709.1"/>
    </source>
</evidence>
<dbReference type="eggNOG" id="KOG0017">
    <property type="taxonomic scope" value="Eukaryota"/>
</dbReference>